<dbReference type="Proteomes" id="UP000184612">
    <property type="component" value="Unassembled WGS sequence"/>
</dbReference>
<sequence>MKVHFGIIGLGVIAGRFANVLKNAEGTALTAVASREMERSEKFAAEYGAAKAYDNYMDLIQDEEIDIIYVALTHNFHYEVVKKCIQNGKAVLCEKPFVTNEKDADELIELAREKQVLLMEAMWTRCIPTFQKAKEWIASGLIGKPQLIQAAFCFHFPFDKDHRLFNPDLAGGSLYDAGVYPLEFATGILGENPVTVNGIAHKCATGVDDFVVMNLGFQSGALASLSCGLNARVSQDAYVYGTEGHIIVYDFLGSHKCERYDGNNQLTERFEVDFEDGFIYEIMHICELFREKKSESPLIPLADTKACAGMFDTLTSQG</sequence>
<evidence type="ECO:0000313" key="5">
    <source>
        <dbReference type="EMBL" id="SHO45538.1"/>
    </source>
</evidence>
<dbReference type="GO" id="GO:0000166">
    <property type="term" value="F:nucleotide binding"/>
    <property type="evidence" value="ECO:0007669"/>
    <property type="project" value="InterPro"/>
</dbReference>
<name>A0A1M7Y1A9_9FIRM</name>
<dbReference type="Gene3D" id="3.30.360.10">
    <property type="entry name" value="Dihydrodipicolinate Reductase, domain 2"/>
    <property type="match status" value="1"/>
</dbReference>
<evidence type="ECO:0000259" key="3">
    <source>
        <dbReference type="Pfam" id="PF01408"/>
    </source>
</evidence>
<evidence type="ECO:0000313" key="6">
    <source>
        <dbReference type="Proteomes" id="UP000184612"/>
    </source>
</evidence>
<dbReference type="STRING" id="1121345.SAMN02745217_00989"/>
<dbReference type="RefSeq" id="WP_073587628.1">
    <property type="nucleotide sequence ID" value="NZ_FRFD01000003.1"/>
</dbReference>
<reference evidence="5 6" key="1">
    <citation type="submission" date="2016-12" db="EMBL/GenBank/DDBJ databases">
        <authorList>
            <person name="Song W.-J."/>
            <person name="Kurnit D.M."/>
        </authorList>
    </citation>
    <scope>NUCLEOTIDE SEQUENCE [LARGE SCALE GENOMIC DNA]</scope>
    <source>
        <strain evidence="5 6">DSM 12503</strain>
    </source>
</reference>
<dbReference type="PANTHER" id="PTHR22604">
    <property type="entry name" value="OXIDOREDUCTASES"/>
    <property type="match status" value="1"/>
</dbReference>
<dbReference type="Pfam" id="PF22725">
    <property type="entry name" value="GFO_IDH_MocA_C3"/>
    <property type="match status" value="1"/>
</dbReference>
<dbReference type="InterPro" id="IPR050984">
    <property type="entry name" value="Gfo/Idh/MocA_domain"/>
</dbReference>
<proteinExistence type="inferred from homology"/>
<keyword evidence="2" id="KW-0560">Oxidoreductase</keyword>
<feature type="domain" description="GFO/IDH/MocA-like oxidoreductase" evidence="4">
    <location>
        <begin position="130"/>
        <end position="246"/>
    </location>
</feature>
<feature type="domain" description="Gfo/Idh/MocA-like oxidoreductase N-terminal" evidence="3">
    <location>
        <begin position="4"/>
        <end position="120"/>
    </location>
</feature>
<dbReference type="EMBL" id="FRFD01000003">
    <property type="protein sequence ID" value="SHO45538.1"/>
    <property type="molecule type" value="Genomic_DNA"/>
</dbReference>
<evidence type="ECO:0000259" key="4">
    <source>
        <dbReference type="Pfam" id="PF22725"/>
    </source>
</evidence>
<gene>
    <name evidence="5" type="ORF">SAMN02745217_00989</name>
</gene>
<accession>A0A1M7Y1A9</accession>
<protein>
    <submittedName>
        <fullName evidence="5">Predicted dehydrogenase</fullName>
    </submittedName>
</protein>
<dbReference type="SUPFAM" id="SSF51735">
    <property type="entry name" value="NAD(P)-binding Rossmann-fold domains"/>
    <property type="match status" value="1"/>
</dbReference>
<comment type="similarity">
    <text evidence="1">Belongs to the Gfo/Idh/MocA family.</text>
</comment>
<dbReference type="Pfam" id="PF01408">
    <property type="entry name" value="GFO_IDH_MocA"/>
    <property type="match status" value="1"/>
</dbReference>
<dbReference type="InterPro" id="IPR036291">
    <property type="entry name" value="NAD(P)-bd_dom_sf"/>
</dbReference>
<dbReference type="OrthoDB" id="9783105at2"/>
<keyword evidence="6" id="KW-1185">Reference proteome</keyword>
<dbReference type="Gene3D" id="3.40.50.720">
    <property type="entry name" value="NAD(P)-binding Rossmann-like Domain"/>
    <property type="match status" value="1"/>
</dbReference>
<dbReference type="SUPFAM" id="SSF55347">
    <property type="entry name" value="Glyceraldehyde-3-phosphate dehydrogenase-like, C-terminal domain"/>
    <property type="match status" value="1"/>
</dbReference>
<evidence type="ECO:0000256" key="2">
    <source>
        <dbReference type="ARBA" id="ARBA00023002"/>
    </source>
</evidence>
<dbReference type="GO" id="GO:0016491">
    <property type="term" value="F:oxidoreductase activity"/>
    <property type="evidence" value="ECO:0007669"/>
    <property type="project" value="UniProtKB-KW"/>
</dbReference>
<dbReference type="InterPro" id="IPR000683">
    <property type="entry name" value="Gfo/Idh/MocA-like_OxRdtase_N"/>
</dbReference>
<evidence type="ECO:0000256" key="1">
    <source>
        <dbReference type="ARBA" id="ARBA00010928"/>
    </source>
</evidence>
<organism evidence="5 6">
    <name type="scientific">Anaerocolumna xylanovorans DSM 12503</name>
    <dbReference type="NCBI Taxonomy" id="1121345"/>
    <lineage>
        <taxon>Bacteria</taxon>
        <taxon>Bacillati</taxon>
        <taxon>Bacillota</taxon>
        <taxon>Clostridia</taxon>
        <taxon>Lachnospirales</taxon>
        <taxon>Lachnospiraceae</taxon>
        <taxon>Anaerocolumna</taxon>
    </lineage>
</organism>
<dbReference type="PANTHER" id="PTHR22604:SF105">
    <property type="entry name" value="TRANS-1,2-DIHYDROBENZENE-1,2-DIOL DEHYDROGENASE"/>
    <property type="match status" value="1"/>
</dbReference>
<dbReference type="InterPro" id="IPR055170">
    <property type="entry name" value="GFO_IDH_MocA-like_dom"/>
</dbReference>
<dbReference type="AlphaFoldDB" id="A0A1M7Y1A9"/>